<sequence>MNARYLAQEKQRLQQEKIILEQQRKLEEERLKREWAALQDTKQRQQAGIAILGLNLTVPNPRASGTSPQMVGPTMQQLVELRFYPPQTPPSLWSNVPLE</sequence>
<keyword evidence="3" id="KW-1185">Reference proteome</keyword>
<dbReference type="Proteomes" id="UP000838412">
    <property type="component" value="Chromosome 7"/>
</dbReference>
<dbReference type="AlphaFoldDB" id="A0A8K0AAZ0"/>
<protein>
    <submittedName>
        <fullName evidence="2">Hypp4372 protein</fullName>
    </submittedName>
</protein>
<feature type="coiled-coil region" evidence="1">
    <location>
        <begin position="3"/>
        <end position="30"/>
    </location>
</feature>
<gene>
    <name evidence="2" type="primary">Hypp4372</name>
    <name evidence="2" type="ORF">BLAG_LOCUS22860</name>
</gene>
<dbReference type="EMBL" id="OV696692">
    <property type="protein sequence ID" value="CAH1270641.1"/>
    <property type="molecule type" value="Genomic_DNA"/>
</dbReference>
<proteinExistence type="predicted"/>
<accession>A0A8K0AAZ0</accession>
<reference evidence="2" key="1">
    <citation type="submission" date="2022-01" db="EMBL/GenBank/DDBJ databases">
        <authorList>
            <person name="Braso-Vives M."/>
        </authorList>
    </citation>
    <scope>NUCLEOTIDE SEQUENCE</scope>
</reference>
<evidence type="ECO:0000313" key="2">
    <source>
        <dbReference type="EMBL" id="CAH1270641.1"/>
    </source>
</evidence>
<keyword evidence="1" id="KW-0175">Coiled coil</keyword>
<name>A0A8K0AAZ0_BRALA</name>
<evidence type="ECO:0000256" key="1">
    <source>
        <dbReference type="SAM" id="Coils"/>
    </source>
</evidence>
<evidence type="ECO:0000313" key="3">
    <source>
        <dbReference type="Proteomes" id="UP000838412"/>
    </source>
</evidence>
<organism evidence="2 3">
    <name type="scientific">Branchiostoma lanceolatum</name>
    <name type="common">Common lancelet</name>
    <name type="synonym">Amphioxus lanceolatum</name>
    <dbReference type="NCBI Taxonomy" id="7740"/>
    <lineage>
        <taxon>Eukaryota</taxon>
        <taxon>Metazoa</taxon>
        <taxon>Chordata</taxon>
        <taxon>Cephalochordata</taxon>
        <taxon>Leptocardii</taxon>
        <taxon>Amphioxiformes</taxon>
        <taxon>Branchiostomatidae</taxon>
        <taxon>Branchiostoma</taxon>
    </lineage>
</organism>